<name>A0A1N7RVE4_9BURK</name>
<organism evidence="1 2">
    <name type="scientific">Paraburkholderia piptadeniae</name>
    <dbReference type="NCBI Taxonomy" id="1701573"/>
    <lineage>
        <taxon>Bacteria</taxon>
        <taxon>Pseudomonadati</taxon>
        <taxon>Pseudomonadota</taxon>
        <taxon>Betaproteobacteria</taxon>
        <taxon>Burkholderiales</taxon>
        <taxon>Burkholderiaceae</taxon>
        <taxon>Paraburkholderia</taxon>
    </lineage>
</organism>
<comment type="caution">
    <text evidence="1">The sequence shown here is derived from an EMBL/GenBank/DDBJ whole genome shotgun (WGS) entry which is preliminary data.</text>
</comment>
<proteinExistence type="predicted"/>
<evidence type="ECO:0000313" key="1">
    <source>
        <dbReference type="EMBL" id="SIT38693.1"/>
    </source>
</evidence>
<dbReference type="EMBL" id="CYGY02000018">
    <property type="protein sequence ID" value="SIT38693.1"/>
    <property type="molecule type" value="Genomic_DNA"/>
</dbReference>
<dbReference type="Proteomes" id="UP000195569">
    <property type="component" value="Unassembled WGS sequence"/>
</dbReference>
<reference evidence="1" key="1">
    <citation type="submission" date="2016-12" db="EMBL/GenBank/DDBJ databases">
        <authorList>
            <person name="Moulin L."/>
        </authorList>
    </citation>
    <scope>NUCLEOTIDE SEQUENCE [LARGE SCALE GENOMIC DNA]</scope>
    <source>
        <strain evidence="1">STM 7183</strain>
    </source>
</reference>
<accession>A0A1N7RVE4</accession>
<sequence>MARAHTSELLKRAYAAGDAHAAVELLDQSIALGHRRIALIRYLQAQHLDAPLDARHHEYVREVAARMSPATLARVVGEARARRVRQVREDQYD</sequence>
<protein>
    <submittedName>
        <fullName evidence="1">Uncharacterized protein</fullName>
    </submittedName>
</protein>
<evidence type="ECO:0000313" key="2">
    <source>
        <dbReference type="Proteomes" id="UP000195569"/>
    </source>
</evidence>
<keyword evidence="2" id="KW-1185">Reference proteome</keyword>
<dbReference type="AlphaFoldDB" id="A0A1N7RVE4"/>
<dbReference type="RefSeq" id="WP_087733738.1">
    <property type="nucleotide sequence ID" value="NZ_CYGY02000018.1"/>
</dbReference>
<dbReference type="OrthoDB" id="9101987at2"/>
<gene>
    <name evidence="1" type="ORF">BN2476_180020</name>
</gene>